<gene>
    <name evidence="1" type="ORF">BG36_20855</name>
</gene>
<dbReference type="STRING" id="69279.BG36_20855"/>
<comment type="caution">
    <text evidence="1">The sequence shown here is derived from an EMBL/GenBank/DDBJ whole genome shotgun (WGS) entry which is preliminary data.</text>
</comment>
<reference evidence="1 2" key="1">
    <citation type="submission" date="2014-02" db="EMBL/GenBank/DDBJ databases">
        <title>Aquamicrobium defluvii Genome sequencing.</title>
        <authorList>
            <person name="Wang X."/>
        </authorList>
    </citation>
    <scope>NUCLEOTIDE SEQUENCE [LARGE SCALE GENOMIC DNA]</scope>
    <source>
        <strain evidence="1 2">W13Z1</strain>
    </source>
</reference>
<evidence type="ECO:0000313" key="1">
    <source>
        <dbReference type="EMBL" id="EXL09714.1"/>
    </source>
</evidence>
<organism evidence="1 2">
    <name type="scientific">Aquamicrobium defluvii</name>
    <dbReference type="NCBI Taxonomy" id="69279"/>
    <lineage>
        <taxon>Bacteria</taxon>
        <taxon>Pseudomonadati</taxon>
        <taxon>Pseudomonadota</taxon>
        <taxon>Alphaproteobacteria</taxon>
        <taxon>Hyphomicrobiales</taxon>
        <taxon>Phyllobacteriaceae</taxon>
        <taxon>Aquamicrobium</taxon>
    </lineage>
</organism>
<accession>A0A011TDG6</accession>
<dbReference type="AlphaFoldDB" id="A0A011TDG6"/>
<evidence type="ECO:0000313" key="2">
    <source>
        <dbReference type="Proteomes" id="UP000019849"/>
    </source>
</evidence>
<dbReference type="EMBL" id="JENY01000006">
    <property type="protein sequence ID" value="EXL09714.1"/>
    <property type="molecule type" value="Genomic_DNA"/>
</dbReference>
<dbReference type="HOGENOM" id="CLU_1891840_0_0_5"/>
<dbReference type="Proteomes" id="UP000019849">
    <property type="component" value="Unassembled WGS sequence"/>
</dbReference>
<protein>
    <submittedName>
        <fullName evidence="1">Uncharacterized protein</fullName>
    </submittedName>
</protein>
<name>A0A011TDG6_9HYPH</name>
<sequence length="139" mass="15228">MGMIDHLIRCDTPEAADALVEQYGASLAYQPRVILQDAVWDETDPDHPVLVSPEVTASGYHVWIVLDALDEALRDLPDNACRLIGDRSKCGPEATWQDVLLHHAADIGDEVLDSARVDPVPAGTDYPWRVPAKQFGQSA</sequence>
<proteinExistence type="predicted"/>
<dbReference type="PATRIC" id="fig|69279.3.peg.1110"/>